<gene>
    <name evidence="1" type="ORF">D5281_06340</name>
</gene>
<sequence length="295" mass="34758">MLLNILNIIEKFTQSKSLKELPDMILTALQEDDMKKMVYEIYKEYQDFMCITDMPKYKIYFKSKGKGCLLHSLDMAAEEYEQGTYNLYVSDVAYDSNIRKEVLYHEFTHIYDREFLYNKYRFGKEGKLADINTHPFTEIHAEQVRFLYMLGCKNINDNPKGINHNAVVWDINSRSLAFYDYLKDSKDRIDNVFVKGVDKIKHRHKKISKAIIGNMVDQLLYYIGALSIYIRYCNYKNDELMDLSNVNACWHVEIDKVIDLYCNNDITTLQKIDIVKTSEIMMCDFVRCAESIGIL</sequence>
<keyword evidence="2" id="KW-1185">Reference proteome</keyword>
<comment type="caution">
    <text evidence="1">The sequence shown here is derived from an EMBL/GenBank/DDBJ whole genome shotgun (WGS) entry which is preliminary data.</text>
</comment>
<dbReference type="OrthoDB" id="2057408at2"/>
<dbReference type="RefSeq" id="WP_160559311.1">
    <property type="nucleotide sequence ID" value="NZ_QZDT01000006.1"/>
</dbReference>
<proteinExistence type="predicted"/>
<accession>A0A9X5BDZ0</accession>
<organism evidence="1 2">
    <name type="scientific">Parablautia muri</name>
    <dbReference type="NCBI Taxonomy" id="2320879"/>
    <lineage>
        <taxon>Bacteria</taxon>
        <taxon>Bacillati</taxon>
        <taxon>Bacillota</taxon>
        <taxon>Clostridia</taxon>
        <taxon>Lachnospirales</taxon>
        <taxon>Lachnospiraceae</taxon>
        <taxon>Parablautia</taxon>
    </lineage>
</organism>
<protein>
    <submittedName>
        <fullName evidence="1">Uncharacterized protein</fullName>
    </submittedName>
</protein>
<evidence type="ECO:0000313" key="1">
    <source>
        <dbReference type="EMBL" id="NBJ92221.1"/>
    </source>
</evidence>
<dbReference type="Proteomes" id="UP001154420">
    <property type="component" value="Unassembled WGS sequence"/>
</dbReference>
<dbReference type="EMBL" id="QZDT01000006">
    <property type="protein sequence ID" value="NBJ92221.1"/>
    <property type="molecule type" value="Genomic_DNA"/>
</dbReference>
<dbReference type="AlphaFoldDB" id="A0A9X5BDZ0"/>
<reference evidence="1" key="1">
    <citation type="submission" date="2018-09" db="EMBL/GenBank/DDBJ databases">
        <title>Murine metabolic-syndrome-specific gut microbial biobank.</title>
        <authorList>
            <person name="Liu C."/>
        </authorList>
    </citation>
    <scope>NUCLEOTIDE SEQUENCE</scope>
    <source>
        <strain evidence="1">D42-62</strain>
    </source>
</reference>
<evidence type="ECO:0000313" key="2">
    <source>
        <dbReference type="Proteomes" id="UP001154420"/>
    </source>
</evidence>
<name>A0A9X5BDZ0_9FIRM</name>